<proteinExistence type="inferred from homology"/>
<comment type="similarity">
    <text evidence="2">Belongs to the plant rapid alkalinization factor (RALF) family.</text>
</comment>
<organism evidence="8 9">
    <name type="scientific">Ficus carica</name>
    <name type="common">Common fig</name>
    <dbReference type="NCBI Taxonomy" id="3494"/>
    <lineage>
        <taxon>Eukaryota</taxon>
        <taxon>Viridiplantae</taxon>
        <taxon>Streptophyta</taxon>
        <taxon>Embryophyta</taxon>
        <taxon>Tracheophyta</taxon>
        <taxon>Spermatophyta</taxon>
        <taxon>Magnoliopsida</taxon>
        <taxon>eudicotyledons</taxon>
        <taxon>Gunneridae</taxon>
        <taxon>Pentapetalae</taxon>
        <taxon>rosids</taxon>
        <taxon>fabids</taxon>
        <taxon>Rosales</taxon>
        <taxon>Moraceae</taxon>
        <taxon>Ficeae</taxon>
        <taxon>Ficus</taxon>
    </lineage>
</organism>
<dbReference type="GO" id="GO:0005179">
    <property type="term" value="F:hormone activity"/>
    <property type="evidence" value="ECO:0007669"/>
    <property type="project" value="UniProtKB-KW"/>
</dbReference>
<protein>
    <submittedName>
        <fullName evidence="8">Uncharacterized protein</fullName>
    </submittedName>
</protein>
<dbReference type="EMBL" id="BTGU01004553">
    <property type="protein sequence ID" value="GMN28929.1"/>
    <property type="molecule type" value="Genomic_DNA"/>
</dbReference>
<dbReference type="Proteomes" id="UP001187192">
    <property type="component" value="Unassembled WGS sequence"/>
</dbReference>
<dbReference type="InterPro" id="IPR008801">
    <property type="entry name" value="RALF"/>
</dbReference>
<reference evidence="8" key="1">
    <citation type="submission" date="2023-07" db="EMBL/GenBank/DDBJ databases">
        <title>draft genome sequence of fig (Ficus carica).</title>
        <authorList>
            <person name="Takahashi T."/>
            <person name="Nishimura K."/>
        </authorList>
    </citation>
    <scope>NUCLEOTIDE SEQUENCE</scope>
</reference>
<comment type="subcellular location">
    <subcellularLocation>
        <location evidence="1">Secreted</location>
    </subcellularLocation>
</comment>
<keyword evidence="4" id="KW-0372">Hormone</keyword>
<evidence type="ECO:0000256" key="6">
    <source>
        <dbReference type="ARBA" id="ARBA00023157"/>
    </source>
</evidence>
<dbReference type="GO" id="GO:0040008">
    <property type="term" value="P:regulation of growth"/>
    <property type="evidence" value="ECO:0007669"/>
    <property type="project" value="UniProtKB-ARBA"/>
</dbReference>
<keyword evidence="6" id="KW-1015">Disulfide bond</keyword>
<gene>
    <name evidence="8" type="ORF">TIFTF001_046280</name>
</gene>
<name>A0AA88D6Z3_FICCA</name>
<evidence type="ECO:0000313" key="8">
    <source>
        <dbReference type="EMBL" id="GMN28929.1"/>
    </source>
</evidence>
<keyword evidence="3" id="KW-0964">Secreted</keyword>
<accession>A0AA88D6Z3</accession>
<evidence type="ECO:0000256" key="2">
    <source>
        <dbReference type="ARBA" id="ARBA00009178"/>
    </source>
</evidence>
<sequence>MQEFLVMDVIRSDTIPECSPVHPENCKRKASNQYERNCETEEQCRSDGDEEEEDDDYVEGGDGEGGKTLTFKIRKFKNAFPKFDAKVQIVWIEKN</sequence>
<comment type="caution">
    <text evidence="8">The sequence shown here is derived from an EMBL/GenBank/DDBJ whole genome shotgun (WGS) entry which is preliminary data.</text>
</comment>
<dbReference type="AlphaFoldDB" id="A0AA88D6Z3"/>
<dbReference type="Pfam" id="PF05498">
    <property type="entry name" value="RALF"/>
    <property type="match status" value="1"/>
</dbReference>
<evidence type="ECO:0000256" key="5">
    <source>
        <dbReference type="ARBA" id="ARBA00022729"/>
    </source>
</evidence>
<keyword evidence="5" id="KW-0732">Signal</keyword>
<dbReference type="GO" id="GO:0005576">
    <property type="term" value="C:extracellular region"/>
    <property type="evidence" value="ECO:0007669"/>
    <property type="project" value="UniProtKB-SubCell"/>
</dbReference>
<feature type="region of interest" description="Disordered" evidence="7">
    <location>
        <begin position="37"/>
        <end position="64"/>
    </location>
</feature>
<evidence type="ECO:0000256" key="7">
    <source>
        <dbReference type="SAM" id="MobiDB-lite"/>
    </source>
</evidence>
<keyword evidence="9" id="KW-1185">Reference proteome</keyword>
<feature type="compositionally biased region" description="Acidic residues" evidence="7">
    <location>
        <begin position="48"/>
        <end position="62"/>
    </location>
</feature>
<feature type="compositionally biased region" description="Basic and acidic residues" evidence="7">
    <location>
        <begin position="37"/>
        <end position="47"/>
    </location>
</feature>
<evidence type="ECO:0000256" key="4">
    <source>
        <dbReference type="ARBA" id="ARBA00022702"/>
    </source>
</evidence>
<evidence type="ECO:0000256" key="3">
    <source>
        <dbReference type="ARBA" id="ARBA00022525"/>
    </source>
</evidence>
<evidence type="ECO:0000313" key="9">
    <source>
        <dbReference type="Proteomes" id="UP001187192"/>
    </source>
</evidence>
<evidence type="ECO:0000256" key="1">
    <source>
        <dbReference type="ARBA" id="ARBA00004613"/>
    </source>
</evidence>